<evidence type="ECO:0000256" key="2">
    <source>
        <dbReference type="ARBA" id="ARBA00005510"/>
    </source>
</evidence>
<evidence type="ECO:0000256" key="3">
    <source>
        <dbReference type="ARBA" id="ARBA00023015"/>
    </source>
</evidence>
<dbReference type="OrthoDB" id="663846at2759"/>
<dbReference type="SUPFAM" id="SSF47459">
    <property type="entry name" value="HLH, helix-loop-helix DNA-binding domain"/>
    <property type="match status" value="1"/>
</dbReference>
<dbReference type="GO" id="GO:0005634">
    <property type="term" value="C:nucleus"/>
    <property type="evidence" value="ECO:0007669"/>
    <property type="project" value="UniProtKB-SubCell"/>
</dbReference>
<dbReference type="GO" id="GO:0000978">
    <property type="term" value="F:RNA polymerase II cis-regulatory region sequence-specific DNA binding"/>
    <property type="evidence" value="ECO:0007669"/>
    <property type="project" value="TreeGrafter"/>
</dbReference>
<dbReference type="PANTHER" id="PTHR16223">
    <property type="entry name" value="TRANSCRIPTION FACTOR BHLH83-RELATED"/>
    <property type="match status" value="1"/>
</dbReference>
<evidence type="ECO:0000256" key="6">
    <source>
        <dbReference type="SAM" id="MobiDB-lite"/>
    </source>
</evidence>
<gene>
    <name evidence="8" type="ORF">PVAP13_1KG439400</name>
</gene>
<feature type="compositionally biased region" description="Polar residues" evidence="6">
    <location>
        <begin position="314"/>
        <end position="338"/>
    </location>
</feature>
<keyword evidence="9" id="KW-1185">Reference proteome</keyword>
<dbReference type="EMBL" id="CM029037">
    <property type="protein sequence ID" value="KAG2660462.1"/>
    <property type="molecule type" value="Genomic_DNA"/>
</dbReference>
<feature type="compositionally biased region" description="Basic and acidic residues" evidence="6">
    <location>
        <begin position="367"/>
        <end position="382"/>
    </location>
</feature>
<sequence length="511" mass="54862">MNQLWSTAPLHAPAPSFDPWTHAMHLHAAGAVHLQYFMPRHQPHHHQEATDLQAQGGSSSSSAVCRRSSSSSTSPPATTMWEYHQAAHAAALQTASPSAPSFPSWSSSYSGTAATALLGSGGSAFATDASSPPDLRLPASAEHGHGHAWSQHGEQSNSTCYRENFLDLLASKNVTQEMFEDVPSGHYAAQALSGRLGAGSDVAPIKYEATAGGSPLFFGSTAPGMHQEMNMAACYPYSDHHQMKEGTNRQQEQLAAPAMASFLQQLNSNASTVGMHSGLDYSGIALDKICQEGRAMEASSFGMRSLPDLSSFSGYRSNAESTSSAQPHLKRSSNLSDSSKQEQDIVSARSSGGGGGGGAASDRKKRPSEERTSTVKKSKQEGSKPSPPKQQVPKVKIGEKITALQQIVSPFGKTDTASVLFETIKYIKFLHEQVQLLSEPYTNSSRNKGNLPWVVEHAETCKGDQQQGQAEQGLRDRGLCLVPVSWTPEVYRDGGTAMDYWTPAYRGCLYR</sequence>
<feature type="compositionally biased region" description="Low complexity" evidence="6">
    <location>
        <begin position="58"/>
        <end position="77"/>
    </location>
</feature>
<evidence type="ECO:0000313" key="8">
    <source>
        <dbReference type="EMBL" id="KAG2660462.1"/>
    </source>
</evidence>
<dbReference type="InterPro" id="IPR045239">
    <property type="entry name" value="bHLH95_bHLH"/>
</dbReference>
<feature type="domain" description="BHLH" evidence="7">
    <location>
        <begin position="381"/>
        <end position="430"/>
    </location>
</feature>
<keyword evidence="4" id="KW-0804">Transcription</keyword>
<dbReference type="InterPro" id="IPR045843">
    <property type="entry name" value="IND-like"/>
</dbReference>
<evidence type="ECO:0000259" key="7">
    <source>
        <dbReference type="PROSITE" id="PS50888"/>
    </source>
</evidence>
<feature type="region of interest" description="Disordered" evidence="6">
    <location>
        <begin position="42"/>
        <end position="77"/>
    </location>
</feature>
<keyword evidence="5" id="KW-0539">Nucleus</keyword>
<accession>A0A8T0XG66</accession>
<dbReference type="PANTHER" id="PTHR16223:SF362">
    <property type="entry name" value="OS02G0671300 PROTEIN"/>
    <property type="match status" value="1"/>
</dbReference>
<dbReference type="GO" id="GO:0046983">
    <property type="term" value="F:protein dimerization activity"/>
    <property type="evidence" value="ECO:0007669"/>
    <property type="project" value="InterPro"/>
</dbReference>
<feature type="region of interest" description="Disordered" evidence="6">
    <location>
        <begin position="314"/>
        <end position="394"/>
    </location>
</feature>
<dbReference type="InterPro" id="IPR011598">
    <property type="entry name" value="bHLH_dom"/>
</dbReference>
<proteinExistence type="inferred from homology"/>
<comment type="subcellular location">
    <subcellularLocation>
        <location evidence="1">Nucleus</location>
    </subcellularLocation>
</comment>
<dbReference type="AlphaFoldDB" id="A0A8T0XG66"/>
<evidence type="ECO:0000313" key="9">
    <source>
        <dbReference type="Proteomes" id="UP000823388"/>
    </source>
</evidence>
<evidence type="ECO:0000256" key="5">
    <source>
        <dbReference type="ARBA" id="ARBA00023242"/>
    </source>
</evidence>
<name>A0A8T0XG66_PANVG</name>
<organism evidence="8 9">
    <name type="scientific">Panicum virgatum</name>
    <name type="common">Blackwell switchgrass</name>
    <dbReference type="NCBI Taxonomy" id="38727"/>
    <lineage>
        <taxon>Eukaryota</taxon>
        <taxon>Viridiplantae</taxon>
        <taxon>Streptophyta</taxon>
        <taxon>Embryophyta</taxon>
        <taxon>Tracheophyta</taxon>
        <taxon>Spermatophyta</taxon>
        <taxon>Magnoliopsida</taxon>
        <taxon>Liliopsida</taxon>
        <taxon>Poales</taxon>
        <taxon>Poaceae</taxon>
        <taxon>PACMAD clade</taxon>
        <taxon>Panicoideae</taxon>
        <taxon>Panicodae</taxon>
        <taxon>Paniceae</taxon>
        <taxon>Panicinae</taxon>
        <taxon>Panicum</taxon>
        <taxon>Panicum sect. Hiantes</taxon>
    </lineage>
</organism>
<evidence type="ECO:0000256" key="1">
    <source>
        <dbReference type="ARBA" id="ARBA00004123"/>
    </source>
</evidence>
<keyword evidence="3" id="KW-0805">Transcription regulation</keyword>
<protein>
    <recommendedName>
        <fullName evidence="7">BHLH domain-containing protein</fullName>
    </recommendedName>
</protein>
<dbReference type="CDD" id="cd11393">
    <property type="entry name" value="bHLH_AtbHLH_like"/>
    <property type="match status" value="1"/>
</dbReference>
<comment type="caution">
    <text evidence="8">The sequence shown here is derived from an EMBL/GenBank/DDBJ whole genome shotgun (WGS) entry which is preliminary data.</text>
</comment>
<comment type="similarity">
    <text evidence="2">Belongs to the bHLH protein family.</text>
</comment>
<dbReference type="Proteomes" id="UP000823388">
    <property type="component" value="Chromosome 1K"/>
</dbReference>
<evidence type="ECO:0000256" key="4">
    <source>
        <dbReference type="ARBA" id="ARBA00023163"/>
    </source>
</evidence>
<dbReference type="InterPro" id="IPR036638">
    <property type="entry name" value="HLH_DNA-bd_sf"/>
</dbReference>
<reference evidence="8" key="1">
    <citation type="submission" date="2020-05" db="EMBL/GenBank/DDBJ databases">
        <title>WGS assembly of Panicum virgatum.</title>
        <authorList>
            <person name="Lovell J.T."/>
            <person name="Jenkins J."/>
            <person name="Shu S."/>
            <person name="Juenger T.E."/>
            <person name="Schmutz J."/>
        </authorList>
    </citation>
    <scope>NUCLEOTIDE SEQUENCE</scope>
    <source>
        <strain evidence="8">AP13</strain>
    </source>
</reference>
<dbReference type="GO" id="GO:0000981">
    <property type="term" value="F:DNA-binding transcription factor activity, RNA polymerase II-specific"/>
    <property type="evidence" value="ECO:0007669"/>
    <property type="project" value="TreeGrafter"/>
</dbReference>
<dbReference type="PROSITE" id="PS50888">
    <property type="entry name" value="BHLH"/>
    <property type="match status" value="1"/>
</dbReference>